<gene>
    <name evidence="7" type="ORF">CLV25_108112</name>
</gene>
<reference evidence="7 8" key="1">
    <citation type="submission" date="2019-03" db="EMBL/GenBank/DDBJ databases">
        <title>Genomic Encyclopedia of Archaeal and Bacterial Type Strains, Phase II (KMG-II): from individual species to whole genera.</title>
        <authorList>
            <person name="Goeker M."/>
        </authorList>
    </citation>
    <scope>NUCLEOTIDE SEQUENCE [LARGE SCALE GENOMIC DNA]</scope>
    <source>
        <strain evidence="7 8">RL-C</strain>
    </source>
</reference>
<feature type="signal peptide" evidence="6">
    <location>
        <begin position="1"/>
        <end position="22"/>
    </location>
</feature>
<name>A0A4R2EE68_9BACT</name>
<organism evidence="7 8">
    <name type="scientific">Acetobacteroides hydrogenigenes</name>
    <dbReference type="NCBI Taxonomy" id="979970"/>
    <lineage>
        <taxon>Bacteria</taxon>
        <taxon>Pseudomonadati</taxon>
        <taxon>Bacteroidota</taxon>
        <taxon>Bacteroidia</taxon>
        <taxon>Bacteroidales</taxon>
        <taxon>Rikenellaceae</taxon>
        <taxon>Acetobacteroides</taxon>
    </lineage>
</organism>
<keyword evidence="5" id="KW-0449">Lipoprotein</keyword>
<evidence type="ECO:0000256" key="6">
    <source>
        <dbReference type="SAM" id="SignalP"/>
    </source>
</evidence>
<dbReference type="PROSITE" id="PS51257">
    <property type="entry name" value="PROKAR_LIPOPROTEIN"/>
    <property type="match status" value="1"/>
</dbReference>
<dbReference type="AlphaFoldDB" id="A0A4R2EE68"/>
<keyword evidence="3" id="KW-0472">Membrane</keyword>
<dbReference type="GO" id="GO:0030288">
    <property type="term" value="C:outer membrane-bounded periplasmic space"/>
    <property type="evidence" value="ECO:0007669"/>
    <property type="project" value="InterPro"/>
</dbReference>
<dbReference type="SUPFAM" id="SSF56925">
    <property type="entry name" value="OMPA-like"/>
    <property type="match status" value="1"/>
</dbReference>
<dbReference type="InterPro" id="IPR005534">
    <property type="entry name" value="Curli_assmbl/transp-comp_CsgG"/>
</dbReference>
<feature type="chain" id="PRO_5020767272" evidence="6">
    <location>
        <begin position="23"/>
        <end position="459"/>
    </location>
</feature>
<accession>A0A4R2EE68</accession>
<dbReference type="PANTHER" id="PTHR41164">
    <property type="entry name" value="CURLI PRODUCTION ASSEMBLY/TRANSPORT COMPONENT CSGG"/>
    <property type="match status" value="1"/>
</dbReference>
<keyword evidence="2 6" id="KW-0732">Signal</keyword>
<dbReference type="EMBL" id="SLWB01000008">
    <property type="protein sequence ID" value="TCN66773.1"/>
    <property type="molecule type" value="Genomic_DNA"/>
</dbReference>
<protein>
    <submittedName>
        <fullName evidence="7">Curli production assembly/transport component CsgG</fullName>
    </submittedName>
</protein>
<evidence type="ECO:0000313" key="7">
    <source>
        <dbReference type="EMBL" id="TCN66773.1"/>
    </source>
</evidence>
<dbReference type="Pfam" id="PF03783">
    <property type="entry name" value="CsgG"/>
    <property type="match status" value="1"/>
</dbReference>
<dbReference type="InterPro" id="IPR011250">
    <property type="entry name" value="OMP/PagP_B-barrel"/>
</dbReference>
<evidence type="ECO:0000256" key="4">
    <source>
        <dbReference type="ARBA" id="ARBA00023139"/>
    </source>
</evidence>
<dbReference type="OrthoDB" id="1110708at2"/>
<keyword evidence="8" id="KW-1185">Reference proteome</keyword>
<dbReference type="Proteomes" id="UP000294830">
    <property type="component" value="Unassembled WGS sequence"/>
</dbReference>
<evidence type="ECO:0000256" key="3">
    <source>
        <dbReference type="ARBA" id="ARBA00023136"/>
    </source>
</evidence>
<evidence type="ECO:0000256" key="5">
    <source>
        <dbReference type="ARBA" id="ARBA00023288"/>
    </source>
</evidence>
<dbReference type="Gene3D" id="3.40.50.10610">
    <property type="entry name" value="ABC-type transport auxiliary lipoprotein component"/>
    <property type="match status" value="1"/>
</dbReference>
<evidence type="ECO:0000256" key="2">
    <source>
        <dbReference type="ARBA" id="ARBA00022729"/>
    </source>
</evidence>
<sequence>MQTTTKIRLLAGVAALAFIASCANYTSQPYKPERARLGPETPMKKTLTQLPIPKEKVVAAVYKFRDQTGQYKMSESGGSWSTAVTQGATTILIRALEQSGWFIPIERENINNLLNERKIIRSSRAQFEGKETDLPPLLFAGILLEGGIISYETNLLTGGLGVRYFGIGGNTQYRMDRVTIYLRAVSTSSGAVLKTVYTSKTILSQEIKANVYRYVSLTKLLEAETGFTYNEPSELCITEAIEKAVQSLVIEGVKEKYWQLQNAKDTLSSPIVNYAKESSMNDDIDVFGNTTANPQQVAGQVSVGASSGVEQYNGDFAYSNYQPFAFINTDITLSKVLSFGQNLGYRYSYKKNYFSHQFLDASVDLKFSMFPYHKGTPIFVLKGGTCITVKSKDVRSNTNVYPYIGAELGFKYRLNKNFSLNLTGMYSYMLTDEIDGIKNGDMNDKYWGAKLGFFYHINF</sequence>
<proteinExistence type="predicted"/>
<evidence type="ECO:0000256" key="1">
    <source>
        <dbReference type="ARBA" id="ARBA00022475"/>
    </source>
</evidence>
<evidence type="ECO:0000313" key="8">
    <source>
        <dbReference type="Proteomes" id="UP000294830"/>
    </source>
</evidence>
<comment type="caution">
    <text evidence="7">The sequence shown here is derived from an EMBL/GenBank/DDBJ whole genome shotgun (WGS) entry which is preliminary data.</text>
</comment>
<dbReference type="PANTHER" id="PTHR41164:SF1">
    <property type="entry name" value="CURLI PRODUCTION ASSEMBLY_TRANSPORT COMPONENT CSGG"/>
    <property type="match status" value="1"/>
</dbReference>
<keyword evidence="1" id="KW-1003">Cell membrane</keyword>
<keyword evidence="4" id="KW-0564">Palmitate</keyword>